<organism evidence="4 5">
    <name type="scientific">Sulfitobacter aestuariivivens</name>
    <dbReference type="NCBI Taxonomy" id="2766981"/>
    <lineage>
        <taxon>Bacteria</taxon>
        <taxon>Pseudomonadati</taxon>
        <taxon>Pseudomonadota</taxon>
        <taxon>Alphaproteobacteria</taxon>
        <taxon>Rhodobacterales</taxon>
        <taxon>Roseobacteraceae</taxon>
        <taxon>Sulfitobacter</taxon>
    </lineage>
</organism>
<dbReference type="GO" id="GO:0005509">
    <property type="term" value="F:calcium ion binding"/>
    <property type="evidence" value="ECO:0007669"/>
    <property type="project" value="InterPro"/>
</dbReference>
<dbReference type="PANTHER" id="PTHR38340:SF1">
    <property type="entry name" value="S-LAYER PROTEIN"/>
    <property type="match status" value="1"/>
</dbReference>
<dbReference type="InterPro" id="IPR001343">
    <property type="entry name" value="Hemolysn_Ca-bd"/>
</dbReference>
<dbReference type="InterPro" id="IPR050557">
    <property type="entry name" value="RTX_toxin/Mannuronan_C5-epim"/>
</dbReference>
<dbReference type="Gene3D" id="2.150.10.10">
    <property type="entry name" value="Serralysin-like metalloprotease, C-terminal"/>
    <property type="match status" value="5"/>
</dbReference>
<evidence type="ECO:0000313" key="4">
    <source>
        <dbReference type="EMBL" id="MBD3666123.1"/>
    </source>
</evidence>
<evidence type="ECO:0000313" key="5">
    <source>
        <dbReference type="Proteomes" id="UP000635142"/>
    </source>
</evidence>
<dbReference type="Proteomes" id="UP000635142">
    <property type="component" value="Unassembled WGS sequence"/>
</dbReference>
<sequence>MSISEEEQLMIELVNRARLDPLGEAQRLGFSEQEIAQMGLPSGSAAALAGISQLQAAAEAHSGWMLQTDTFSHEGAGGSRAGDRIADAGYVFAGGYAWGENIGYRASSGTIDATSATYNLHRGLFDSTGHRNNMLNDNFAEIGLGLQAGDYLGYSTVMVTQNFATTASRTFLTGVAYNDGDNDDFYSVGEGVGGIRFAIGAQFATTASAGGYAMEFNGMGWQNVSITGAGVSMLVQVRFGGENVKLDLVDFNTVQSSGSLALHSGVANGVLLGLDGLNLAGNHTDNVLTGNGGANTIWGLAGNDVLIGEAGNDTLIGGFGNDTVRGGQGSDTAVLAGQSSNAQVTQTAVGIAITLGGQTDVFAGVETFQFSDAAYSFADLVNGAHLDGSGPTAAPAPTSIQLSGTNSNEMLRGASGSDLIVGGDGFDTIYAGSGADTLMGQNHADEIHGGAGNDLALGGEGFDALYGDAGEDTLHGENAADRLYGGDDDDVLYGGGNVGMTFDGLWGEAGNDQLFGNAGFDFLDGGAGNDLLDGGTQADNLFGGTGNDTLRGGDGNDRLFGGTGNDFARGGAGTDALFGCEGNDSLNGEGGADRLFGGVGNDVLDGSEGQDRLDGGAGFDRLIGGAGNDIIRGGFNADTFAFQDGHGDDVITDFEELNQYETVDLSGVSAIVNLYDLFHNHLSQVGGNVVIDTGAGNSITLFDVAIGDLDRTDFEF</sequence>
<keyword evidence="2" id="KW-0964">Secreted</keyword>
<proteinExistence type="predicted"/>
<comment type="caution">
    <text evidence="4">The sequence shown here is derived from an EMBL/GenBank/DDBJ whole genome shotgun (WGS) entry which is preliminary data.</text>
</comment>
<dbReference type="PRINTS" id="PR00313">
    <property type="entry name" value="CABNDNGRPT"/>
</dbReference>
<evidence type="ECO:0000256" key="2">
    <source>
        <dbReference type="ARBA" id="ARBA00022525"/>
    </source>
</evidence>
<keyword evidence="5" id="KW-1185">Reference proteome</keyword>
<dbReference type="AlphaFoldDB" id="A0A927D6L8"/>
<dbReference type="InterPro" id="IPR014044">
    <property type="entry name" value="CAP_dom"/>
</dbReference>
<dbReference type="InterPro" id="IPR018511">
    <property type="entry name" value="Hemolysin-typ_Ca-bd_CS"/>
</dbReference>
<dbReference type="InterPro" id="IPR011049">
    <property type="entry name" value="Serralysin-like_metalloprot_C"/>
</dbReference>
<feature type="domain" description="SCP" evidence="3">
    <location>
        <begin position="13"/>
        <end position="163"/>
    </location>
</feature>
<name>A0A927D6L8_9RHOB</name>
<evidence type="ECO:0000259" key="3">
    <source>
        <dbReference type="Pfam" id="PF00188"/>
    </source>
</evidence>
<dbReference type="PROSITE" id="PS00330">
    <property type="entry name" value="HEMOLYSIN_CALCIUM"/>
    <property type="match status" value="7"/>
</dbReference>
<dbReference type="InterPro" id="IPR035940">
    <property type="entry name" value="CAP_sf"/>
</dbReference>
<evidence type="ECO:0000256" key="1">
    <source>
        <dbReference type="ARBA" id="ARBA00004613"/>
    </source>
</evidence>
<reference evidence="4" key="1">
    <citation type="submission" date="2020-08" db="EMBL/GenBank/DDBJ databases">
        <title>Sulfitobacter aestuariivivens sp. nov., isolated from a tidal flat.</title>
        <authorList>
            <person name="Park S."/>
            <person name="Yoon J.-H."/>
        </authorList>
    </citation>
    <scope>NUCLEOTIDE SEQUENCE</scope>
    <source>
        <strain evidence="4">TSTF-M16</strain>
    </source>
</reference>
<comment type="subcellular location">
    <subcellularLocation>
        <location evidence="1">Secreted</location>
    </subcellularLocation>
</comment>
<dbReference type="PANTHER" id="PTHR38340">
    <property type="entry name" value="S-LAYER PROTEIN"/>
    <property type="match status" value="1"/>
</dbReference>
<dbReference type="Pfam" id="PF00353">
    <property type="entry name" value="HemolysinCabind"/>
    <property type="match status" value="6"/>
</dbReference>
<dbReference type="SUPFAM" id="SSF55797">
    <property type="entry name" value="PR-1-like"/>
    <property type="match status" value="1"/>
</dbReference>
<dbReference type="RefSeq" id="WP_191077136.1">
    <property type="nucleotide sequence ID" value="NZ_JACTAG010000003.1"/>
</dbReference>
<dbReference type="GO" id="GO:0005576">
    <property type="term" value="C:extracellular region"/>
    <property type="evidence" value="ECO:0007669"/>
    <property type="project" value="UniProtKB-SubCell"/>
</dbReference>
<dbReference type="SUPFAM" id="SSF51120">
    <property type="entry name" value="beta-Roll"/>
    <property type="match status" value="3"/>
</dbReference>
<dbReference type="CDD" id="cd05379">
    <property type="entry name" value="CAP_bacterial"/>
    <property type="match status" value="1"/>
</dbReference>
<dbReference type="Pfam" id="PF00188">
    <property type="entry name" value="CAP"/>
    <property type="match status" value="1"/>
</dbReference>
<protein>
    <recommendedName>
        <fullName evidence="3">SCP domain-containing protein</fullName>
    </recommendedName>
</protein>
<gene>
    <name evidence="4" type="ORF">H9Q16_19460</name>
</gene>
<dbReference type="Gene3D" id="3.40.33.10">
    <property type="entry name" value="CAP"/>
    <property type="match status" value="1"/>
</dbReference>
<accession>A0A927D6L8</accession>
<dbReference type="EMBL" id="JACTAG010000003">
    <property type="protein sequence ID" value="MBD3666123.1"/>
    <property type="molecule type" value="Genomic_DNA"/>
</dbReference>